<feature type="compositionally biased region" description="Basic residues" evidence="1">
    <location>
        <begin position="106"/>
        <end position="120"/>
    </location>
</feature>
<dbReference type="InterPro" id="IPR001005">
    <property type="entry name" value="SANT/Myb"/>
</dbReference>
<sequence>MPLTAALSPSLSRGSQTARRRSSPPAATAAVLLLPSPPRLVSFHSRRSSSPRIAAAPRLFASPPPLVSLDAAAHLLPWPPLTWEGASDVQFALGVTSARVVGSHNHMGKKATGKKGHGKEKNKNQGPSTLREASHSENKLPLSAEDGFTKVKDVIVRKKKKHKRDKGGDDFTEVKDVTNVEAGKEREQLDEKMMENVDNSRKKKKRKKNHSDDVTAKNPTQNREQLDEKMMENVDNSRKKKKRKKNHSDDVTAKNPTQKKTPKKVSFSDNVEVFPPPDGLVRGKRFSPEEDEMIKKAVLLYIECRKLGEEGIDMVLHCRSYPEVKKCWKEIGAALPWRPYESIYYRAHNIFERDENRKWSPEELQLVRQFHEKHGSDWKILAGALGKHRFHVKDAWRRIKLPNMKKGQWSQEEYQNLFDLVNLDLCMKASDSEEKKSKHGMLRDNIGWEAISDKLTTRTNAICCRKWYNQLTSPLVAEGKWADTDDYYLVSALFALDACCIEDVDWDNLLEHRSGSICRKRWNQMVKHLGPPGSKSFAEQVEVLSQRYCTDVLEAREAYNSRPAGDEVTSQEDD</sequence>
<dbReference type="SUPFAM" id="SSF46689">
    <property type="entry name" value="Homeodomain-like"/>
    <property type="match status" value="2"/>
</dbReference>
<comment type="caution">
    <text evidence="3">The sequence shown here is derived from an EMBL/GenBank/DDBJ whole genome shotgun (WGS) entry which is preliminary data.</text>
</comment>
<feature type="compositionally biased region" description="Polar residues" evidence="1">
    <location>
        <begin position="7"/>
        <end position="16"/>
    </location>
</feature>
<evidence type="ECO:0000256" key="1">
    <source>
        <dbReference type="SAM" id="MobiDB-lite"/>
    </source>
</evidence>
<feature type="region of interest" description="Disordered" evidence="1">
    <location>
        <begin position="1"/>
        <end position="24"/>
    </location>
</feature>
<accession>A0ABQ8HW57</accession>
<dbReference type="PANTHER" id="PTHR47430:SF4">
    <property type="entry name" value="GB|AAC33480.1"/>
    <property type="match status" value="1"/>
</dbReference>
<evidence type="ECO:0000313" key="4">
    <source>
        <dbReference type="Proteomes" id="UP000827721"/>
    </source>
</evidence>
<feature type="domain" description="Myb-like" evidence="2">
    <location>
        <begin position="358"/>
        <end position="400"/>
    </location>
</feature>
<feature type="compositionally biased region" description="Basic and acidic residues" evidence="1">
    <location>
        <begin position="224"/>
        <end position="237"/>
    </location>
</feature>
<feature type="region of interest" description="Disordered" evidence="1">
    <location>
        <begin position="182"/>
        <end position="272"/>
    </location>
</feature>
<dbReference type="SMART" id="SM00717">
    <property type="entry name" value="SANT"/>
    <property type="match status" value="3"/>
</dbReference>
<reference evidence="3 4" key="1">
    <citation type="submission" date="2021-02" db="EMBL/GenBank/DDBJ databases">
        <title>Plant Genome Project.</title>
        <authorList>
            <person name="Zhang R.-G."/>
        </authorList>
    </citation>
    <scope>NUCLEOTIDE SEQUENCE [LARGE SCALE GENOMIC DNA]</scope>
    <source>
        <tissue evidence="3">Leaves</tissue>
    </source>
</reference>
<proteinExistence type="predicted"/>
<dbReference type="PANTHER" id="PTHR47430">
    <property type="entry name" value="GB|AAC33480.1"/>
    <property type="match status" value="1"/>
</dbReference>
<dbReference type="PROSITE" id="PS50090">
    <property type="entry name" value="MYB_LIKE"/>
    <property type="match status" value="3"/>
</dbReference>
<gene>
    <name evidence="3" type="ORF">JRO89_XS06G0006800</name>
</gene>
<feature type="domain" description="Myb-like" evidence="2">
    <location>
        <begin position="401"/>
        <end position="471"/>
    </location>
</feature>
<dbReference type="Pfam" id="PF13921">
    <property type="entry name" value="Myb_DNA-bind_6"/>
    <property type="match status" value="1"/>
</dbReference>
<dbReference type="Proteomes" id="UP000827721">
    <property type="component" value="Unassembled WGS sequence"/>
</dbReference>
<dbReference type="EMBL" id="JAFEMO010000006">
    <property type="protein sequence ID" value="KAH7568494.1"/>
    <property type="molecule type" value="Genomic_DNA"/>
</dbReference>
<evidence type="ECO:0000259" key="2">
    <source>
        <dbReference type="PROSITE" id="PS50090"/>
    </source>
</evidence>
<organism evidence="3 4">
    <name type="scientific">Xanthoceras sorbifolium</name>
    <dbReference type="NCBI Taxonomy" id="99658"/>
    <lineage>
        <taxon>Eukaryota</taxon>
        <taxon>Viridiplantae</taxon>
        <taxon>Streptophyta</taxon>
        <taxon>Embryophyta</taxon>
        <taxon>Tracheophyta</taxon>
        <taxon>Spermatophyta</taxon>
        <taxon>Magnoliopsida</taxon>
        <taxon>eudicotyledons</taxon>
        <taxon>Gunneridae</taxon>
        <taxon>Pentapetalae</taxon>
        <taxon>rosids</taxon>
        <taxon>malvids</taxon>
        <taxon>Sapindales</taxon>
        <taxon>Sapindaceae</taxon>
        <taxon>Xanthoceroideae</taxon>
        <taxon>Xanthoceras</taxon>
    </lineage>
</organism>
<name>A0ABQ8HW57_9ROSI</name>
<feature type="domain" description="Myb-like" evidence="2">
    <location>
        <begin position="473"/>
        <end position="526"/>
    </location>
</feature>
<feature type="region of interest" description="Disordered" evidence="1">
    <location>
        <begin position="102"/>
        <end position="145"/>
    </location>
</feature>
<keyword evidence="4" id="KW-1185">Reference proteome</keyword>
<dbReference type="InterPro" id="IPR009057">
    <property type="entry name" value="Homeodomain-like_sf"/>
</dbReference>
<protein>
    <recommendedName>
        <fullName evidence="2">Myb-like domain-containing protein</fullName>
    </recommendedName>
</protein>
<evidence type="ECO:0000313" key="3">
    <source>
        <dbReference type="EMBL" id="KAH7568494.1"/>
    </source>
</evidence>
<dbReference type="Gene3D" id="1.10.10.60">
    <property type="entry name" value="Homeodomain-like"/>
    <property type="match status" value="2"/>
</dbReference>
<feature type="compositionally biased region" description="Basic and acidic residues" evidence="1">
    <location>
        <begin position="182"/>
        <end position="200"/>
    </location>
</feature>